<name>A0A9P7YNW2_9HELO</name>
<dbReference type="EMBL" id="MU251389">
    <property type="protein sequence ID" value="KAG9237289.1"/>
    <property type="molecule type" value="Genomic_DNA"/>
</dbReference>
<dbReference type="AlphaFoldDB" id="A0A9P7YNW2"/>
<accession>A0A9P7YNW2</accession>
<dbReference type="Proteomes" id="UP000824998">
    <property type="component" value="Unassembled WGS sequence"/>
</dbReference>
<reference evidence="1" key="1">
    <citation type="journal article" date="2021" name="IMA Fungus">
        <title>Genomic characterization of three marine fungi, including Emericellopsis atlantica sp. nov. with signatures of a generalist lifestyle and marine biomass degradation.</title>
        <authorList>
            <person name="Hagestad O.C."/>
            <person name="Hou L."/>
            <person name="Andersen J.H."/>
            <person name="Hansen E.H."/>
            <person name="Altermark B."/>
            <person name="Li C."/>
            <person name="Kuhnert E."/>
            <person name="Cox R.J."/>
            <person name="Crous P.W."/>
            <person name="Spatafora J.W."/>
            <person name="Lail K."/>
            <person name="Amirebrahimi M."/>
            <person name="Lipzen A."/>
            <person name="Pangilinan J."/>
            <person name="Andreopoulos W."/>
            <person name="Hayes R.D."/>
            <person name="Ng V."/>
            <person name="Grigoriev I.V."/>
            <person name="Jackson S.A."/>
            <person name="Sutton T.D.S."/>
            <person name="Dobson A.D.W."/>
            <person name="Rama T."/>
        </authorList>
    </citation>
    <scope>NUCLEOTIDE SEQUENCE</scope>
    <source>
        <strain evidence="1">TRa018bII</strain>
    </source>
</reference>
<gene>
    <name evidence="1" type="ORF">BJ875DRAFT_164279</name>
</gene>
<proteinExistence type="predicted"/>
<evidence type="ECO:0000313" key="1">
    <source>
        <dbReference type="EMBL" id="KAG9237289.1"/>
    </source>
</evidence>
<keyword evidence="2" id="KW-1185">Reference proteome</keyword>
<sequence length="200" mass="19648">MAGYNSNGPCASLVSPDGPATIAGYGCTPGAYGFVPNVATCTNASELTIGQPSFLNGTPGRACAVSTNFTKTSTGTDVLANTTTTASIFQQCCGTGNPTEDFVKSGYGVTGGPCGYTFCNITDGASADAFMSCIGKNAPGVTGQCFVNYVGGAGAAAVDEPAQPASASSTATQTSTGTRNSVGLGIMLGVMIGIARLSGI</sequence>
<evidence type="ECO:0000313" key="2">
    <source>
        <dbReference type="Proteomes" id="UP000824998"/>
    </source>
</evidence>
<protein>
    <submittedName>
        <fullName evidence="1">Uncharacterized protein</fullName>
    </submittedName>
</protein>
<dbReference type="OrthoDB" id="3475100at2759"/>
<comment type="caution">
    <text evidence="1">The sequence shown here is derived from an EMBL/GenBank/DDBJ whole genome shotgun (WGS) entry which is preliminary data.</text>
</comment>
<organism evidence="1 2">
    <name type="scientific">Amylocarpus encephaloides</name>
    <dbReference type="NCBI Taxonomy" id="45428"/>
    <lineage>
        <taxon>Eukaryota</taxon>
        <taxon>Fungi</taxon>
        <taxon>Dikarya</taxon>
        <taxon>Ascomycota</taxon>
        <taxon>Pezizomycotina</taxon>
        <taxon>Leotiomycetes</taxon>
        <taxon>Helotiales</taxon>
        <taxon>Helotiales incertae sedis</taxon>
        <taxon>Amylocarpus</taxon>
    </lineage>
</organism>